<dbReference type="AlphaFoldDB" id="A0A8J5K9C0"/>
<sequence length="235" mass="25179">MRLPRNATLVSAQALDDCYPSDSLPMTIPDGSLDGPNCWQGLVEAEVKGKMVICSIESGSSILIGDNIKSLGGLAMLMVNGELDGYTTMAEAPNLPMSYLNYINGSSVAHYVNATQTPVASIIFKGTVFKVFPAPTVAYFSSRGPNSQSRAVLKPDILGPGVNILAAWPIQVDGLESVAVEVLPETLDFSGKINESKSFNISFSKKITHPPTQEEGHLLWISDTKSVRIPILILV</sequence>
<dbReference type="PANTHER" id="PTHR10795">
    <property type="entry name" value="PROPROTEIN CONVERTASE SUBTILISIN/KEXIN"/>
    <property type="match status" value="1"/>
</dbReference>
<keyword evidence="5" id="KW-1185">Reference proteome</keyword>
<dbReference type="EMBL" id="JACMSC010000017">
    <property type="protein sequence ID" value="KAG6479050.1"/>
    <property type="molecule type" value="Genomic_DNA"/>
</dbReference>
<proteinExistence type="inferred from homology"/>
<evidence type="ECO:0000256" key="2">
    <source>
        <dbReference type="ARBA" id="ARBA00022729"/>
    </source>
</evidence>
<dbReference type="GO" id="GO:0006508">
    <property type="term" value="P:proteolysis"/>
    <property type="evidence" value="ECO:0007669"/>
    <property type="project" value="InterPro"/>
</dbReference>
<accession>A0A8J5K9C0</accession>
<dbReference type="InterPro" id="IPR041469">
    <property type="entry name" value="Subtilisin-like_FN3"/>
</dbReference>
<dbReference type="InterPro" id="IPR045051">
    <property type="entry name" value="SBT"/>
</dbReference>
<dbReference type="Gene3D" id="2.60.40.2310">
    <property type="match status" value="1"/>
</dbReference>
<dbReference type="GO" id="GO:0004252">
    <property type="term" value="F:serine-type endopeptidase activity"/>
    <property type="evidence" value="ECO:0007669"/>
    <property type="project" value="InterPro"/>
</dbReference>
<evidence type="ECO:0000313" key="4">
    <source>
        <dbReference type="EMBL" id="KAG6479050.1"/>
    </source>
</evidence>
<feature type="domain" description="Subtilisin-like protease fibronectin type-III" evidence="3">
    <location>
        <begin position="170"/>
        <end position="233"/>
    </location>
</feature>
<name>A0A8J5K9C0_ZINOF</name>
<dbReference type="CDD" id="cd02120">
    <property type="entry name" value="PA_subtilisin_like"/>
    <property type="match status" value="1"/>
</dbReference>
<evidence type="ECO:0000313" key="5">
    <source>
        <dbReference type="Proteomes" id="UP000734854"/>
    </source>
</evidence>
<evidence type="ECO:0000259" key="3">
    <source>
        <dbReference type="Pfam" id="PF17766"/>
    </source>
</evidence>
<evidence type="ECO:0000256" key="1">
    <source>
        <dbReference type="ARBA" id="ARBA00011073"/>
    </source>
</evidence>
<dbReference type="Pfam" id="PF17766">
    <property type="entry name" value="fn3_6"/>
    <property type="match status" value="1"/>
</dbReference>
<gene>
    <name evidence="4" type="ORF">ZIOFF_062505</name>
</gene>
<organism evidence="4 5">
    <name type="scientific">Zingiber officinale</name>
    <name type="common">Ginger</name>
    <name type="synonym">Amomum zingiber</name>
    <dbReference type="NCBI Taxonomy" id="94328"/>
    <lineage>
        <taxon>Eukaryota</taxon>
        <taxon>Viridiplantae</taxon>
        <taxon>Streptophyta</taxon>
        <taxon>Embryophyta</taxon>
        <taxon>Tracheophyta</taxon>
        <taxon>Spermatophyta</taxon>
        <taxon>Magnoliopsida</taxon>
        <taxon>Liliopsida</taxon>
        <taxon>Zingiberales</taxon>
        <taxon>Zingiberaceae</taxon>
        <taxon>Zingiber</taxon>
    </lineage>
</organism>
<protein>
    <recommendedName>
        <fullName evidence="3">Subtilisin-like protease fibronectin type-III domain-containing protein</fullName>
    </recommendedName>
</protein>
<comment type="similarity">
    <text evidence="1">Belongs to the peptidase S8 family.</text>
</comment>
<dbReference type="SUPFAM" id="SSF52743">
    <property type="entry name" value="Subtilisin-like"/>
    <property type="match status" value="1"/>
</dbReference>
<reference evidence="4 5" key="1">
    <citation type="submission" date="2020-08" db="EMBL/GenBank/DDBJ databases">
        <title>Plant Genome Project.</title>
        <authorList>
            <person name="Zhang R.-G."/>
        </authorList>
    </citation>
    <scope>NUCLEOTIDE SEQUENCE [LARGE SCALE GENOMIC DNA]</scope>
    <source>
        <tissue evidence="4">Rhizome</tissue>
    </source>
</reference>
<dbReference type="InterPro" id="IPR036852">
    <property type="entry name" value="Peptidase_S8/S53_dom_sf"/>
</dbReference>
<dbReference type="Gene3D" id="3.50.30.30">
    <property type="match status" value="1"/>
</dbReference>
<keyword evidence="2" id="KW-0732">Signal</keyword>
<dbReference type="Proteomes" id="UP000734854">
    <property type="component" value="Unassembled WGS sequence"/>
</dbReference>
<comment type="caution">
    <text evidence="4">The sequence shown here is derived from an EMBL/GenBank/DDBJ whole genome shotgun (WGS) entry which is preliminary data.</text>
</comment>